<dbReference type="SUPFAM" id="SSF55874">
    <property type="entry name" value="ATPase domain of HSP90 chaperone/DNA topoisomerase II/histidine kinase"/>
    <property type="match status" value="1"/>
</dbReference>
<keyword evidence="11 14" id="KW-1133">Transmembrane helix</keyword>
<evidence type="ECO:0000256" key="12">
    <source>
        <dbReference type="ARBA" id="ARBA00023012"/>
    </source>
</evidence>
<dbReference type="InterPro" id="IPR003661">
    <property type="entry name" value="HisK_dim/P_dom"/>
</dbReference>
<evidence type="ECO:0000256" key="10">
    <source>
        <dbReference type="ARBA" id="ARBA00022840"/>
    </source>
</evidence>
<comment type="subcellular location">
    <subcellularLocation>
        <location evidence="2">Cell membrane</location>
        <topology evidence="2">Multi-pass membrane protein</topology>
    </subcellularLocation>
</comment>
<dbReference type="AlphaFoldDB" id="A0A923RKC4"/>
<keyword evidence="6" id="KW-0808">Transferase</keyword>
<evidence type="ECO:0000256" key="11">
    <source>
        <dbReference type="ARBA" id="ARBA00022989"/>
    </source>
</evidence>
<dbReference type="GO" id="GO:0000155">
    <property type="term" value="F:phosphorelay sensor kinase activity"/>
    <property type="evidence" value="ECO:0007669"/>
    <property type="project" value="InterPro"/>
</dbReference>
<dbReference type="PANTHER" id="PTHR45453">
    <property type="entry name" value="PHOSPHATE REGULON SENSOR PROTEIN PHOR"/>
    <property type="match status" value="1"/>
</dbReference>
<keyword evidence="7 14" id="KW-0812">Transmembrane</keyword>
<dbReference type="EMBL" id="JACOOL010000020">
    <property type="protein sequence ID" value="MBC5638751.1"/>
    <property type="molecule type" value="Genomic_DNA"/>
</dbReference>
<evidence type="ECO:0000256" key="9">
    <source>
        <dbReference type="ARBA" id="ARBA00022777"/>
    </source>
</evidence>
<sequence>MSKSILRDYVKDRTLLLISYLLSIVTIILFNYLSDPMEKEFFYPFGIGVFFLVVIMCLDGAKYYQFHKRIRLLLEDEYAEIHPMTIEQTRVKQLIDKNNRQAKAIHSTLVEQHKEDMAFLSHWIHHLKTPVSVMELIMERHTDERGKEEEYITRLKQENNRLQIRIEQGLTMIRMQRFENDLEVRAVDLVASFREAINERKSEFIYHHVYPVMECSYDSLYVLTDKKWNKILIDQFLSNAIKYSGGKGKQIKISMEIVEDKCLVSIIDQGIGIPSYDIDRIFEPFFTGENGRTERNASGIGLYLARRISEKLGHSLTIQSGVEKGTTVTIQYLTKM</sequence>
<protein>
    <recommendedName>
        <fullName evidence="3">histidine kinase</fullName>
        <ecNumber evidence="3">2.7.13.3</ecNumber>
    </recommendedName>
</protein>
<dbReference type="Pfam" id="PF02518">
    <property type="entry name" value="HATPase_c"/>
    <property type="match status" value="1"/>
</dbReference>
<dbReference type="RefSeq" id="WP_186871444.1">
    <property type="nucleotide sequence ID" value="NZ_JACOOL010000020.1"/>
</dbReference>
<dbReference type="PRINTS" id="PR00344">
    <property type="entry name" value="BCTRLSENSOR"/>
</dbReference>
<evidence type="ECO:0000256" key="2">
    <source>
        <dbReference type="ARBA" id="ARBA00004651"/>
    </source>
</evidence>
<proteinExistence type="predicted"/>
<evidence type="ECO:0000256" key="5">
    <source>
        <dbReference type="ARBA" id="ARBA00022553"/>
    </source>
</evidence>
<keyword evidence="4" id="KW-1003">Cell membrane</keyword>
<reference evidence="16" key="1">
    <citation type="submission" date="2020-08" db="EMBL/GenBank/DDBJ databases">
        <title>Genome public.</title>
        <authorList>
            <person name="Liu C."/>
            <person name="Sun Q."/>
        </authorList>
    </citation>
    <scope>NUCLEOTIDE SEQUENCE</scope>
    <source>
        <strain evidence="16">BX22</strain>
    </source>
</reference>
<gene>
    <name evidence="16" type="ORF">H8S33_18435</name>
</gene>
<evidence type="ECO:0000259" key="15">
    <source>
        <dbReference type="PROSITE" id="PS50109"/>
    </source>
</evidence>
<feature type="transmembrane region" description="Helical" evidence="14">
    <location>
        <begin position="42"/>
        <end position="61"/>
    </location>
</feature>
<dbReference type="CDD" id="cd00082">
    <property type="entry name" value="HisKA"/>
    <property type="match status" value="1"/>
</dbReference>
<keyword evidence="5" id="KW-0597">Phosphoprotein</keyword>
<organism evidence="16 17">
    <name type="scientific">Ornithinibacillus hominis</name>
    <dbReference type="NCBI Taxonomy" id="2763055"/>
    <lineage>
        <taxon>Bacteria</taxon>
        <taxon>Bacillati</taxon>
        <taxon>Bacillota</taxon>
        <taxon>Bacilli</taxon>
        <taxon>Bacillales</taxon>
        <taxon>Bacillaceae</taxon>
        <taxon>Ornithinibacillus</taxon>
    </lineage>
</organism>
<name>A0A923RKC4_9BACI</name>
<evidence type="ECO:0000256" key="1">
    <source>
        <dbReference type="ARBA" id="ARBA00000085"/>
    </source>
</evidence>
<dbReference type="Proteomes" id="UP000637359">
    <property type="component" value="Unassembled WGS sequence"/>
</dbReference>
<dbReference type="Gene3D" id="3.30.565.10">
    <property type="entry name" value="Histidine kinase-like ATPase, C-terminal domain"/>
    <property type="match status" value="1"/>
</dbReference>
<keyword evidence="17" id="KW-1185">Reference proteome</keyword>
<evidence type="ECO:0000256" key="14">
    <source>
        <dbReference type="SAM" id="Phobius"/>
    </source>
</evidence>
<keyword evidence="9 16" id="KW-0418">Kinase</keyword>
<dbReference type="InterPro" id="IPR004358">
    <property type="entry name" value="Sig_transdc_His_kin-like_C"/>
</dbReference>
<keyword evidence="12" id="KW-0902">Two-component regulatory system</keyword>
<dbReference type="InterPro" id="IPR005467">
    <property type="entry name" value="His_kinase_dom"/>
</dbReference>
<dbReference type="GO" id="GO:0005524">
    <property type="term" value="F:ATP binding"/>
    <property type="evidence" value="ECO:0007669"/>
    <property type="project" value="UniProtKB-KW"/>
</dbReference>
<dbReference type="PANTHER" id="PTHR45453:SF2">
    <property type="entry name" value="HISTIDINE KINASE"/>
    <property type="match status" value="1"/>
</dbReference>
<evidence type="ECO:0000256" key="3">
    <source>
        <dbReference type="ARBA" id="ARBA00012438"/>
    </source>
</evidence>
<comment type="catalytic activity">
    <reaction evidence="1">
        <text>ATP + protein L-histidine = ADP + protein N-phospho-L-histidine.</text>
        <dbReference type="EC" id="2.7.13.3"/>
    </reaction>
</comment>
<evidence type="ECO:0000256" key="6">
    <source>
        <dbReference type="ARBA" id="ARBA00022679"/>
    </source>
</evidence>
<dbReference type="SMART" id="SM00387">
    <property type="entry name" value="HATPase_c"/>
    <property type="match status" value="1"/>
</dbReference>
<dbReference type="EC" id="2.7.13.3" evidence="3"/>
<dbReference type="InterPro" id="IPR036890">
    <property type="entry name" value="HATPase_C_sf"/>
</dbReference>
<keyword evidence="8" id="KW-0547">Nucleotide-binding</keyword>
<dbReference type="GO" id="GO:0005886">
    <property type="term" value="C:plasma membrane"/>
    <property type="evidence" value="ECO:0007669"/>
    <property type="project" value="UniProtKB-SubCell"/>
</dbReference>
<evidence type="ECO:0000256" key="8">
    <source>
        <dbReference type="ARBA" id="ARBA00022741"/>
    </source>
</evidence>
<evidence type="ECO:0000313" key="16">
    <source>
        <dbReference type="EMBL" id="MBC5638751.1"/>
    </source>
</evidence>
<comment type="caution">
    <text evidence="16">The sequence shown here is derived from an EMBL/GenBank/DDBJ whole genome shotgun (WGS) entry which is preliminary data.</text>
</comment>
<dbReference type="GO" id="GO:0016036">
    <property type="term" value="P:cellular response to phosphate starvation"/>
    <property type="evidence" value="ECO:0007669"/>
    <property type="project" value="TreeGrafter"/>
</dbReference>
<dbReference type="InterPro" id="IPR003594">
    <property type="entry name" value="HATPase_dom"/>
</dbReference>
<feature type="domain" description="Histidine kinase" evidence="15">
    <location>
        <begin position="122"/>
        <end position="336"/>
    </location>
</feature>
<dbReference type="GO" id="GO:0004721">
    <property type="term" value="F:phosphoprotein phosphatase activity"/>
    <property type="evidence" value="ECO:0007669"/>
    <property type="project" value="TreeGrafter"/>
</dbReference>
<keyword evidence="13 14" id="KW-0472">Membrane</keyword>
<dbReference type="InterPro" id="IPR050351">
    <property type="entry name" value="BphY/WalK/GraS-like"/>
</dbReference>
<evidence type="ECO:0000256" key="7">
    <source>
        <dbReference type="ARBA" id="ARBA00022692"/>
    </source>
</evidence>
<keyword evidence="10" id="KW-0067">ATP-binding</keyword>
<dbReference type="PROSITE" id="PS50109">
    <property type="entry name" value="HIS_KIN"/>
    <property type="match status" value="1"/>
</dbReference>
<evidence type="ECO:0000256" key="13">
    <source>
        <dbReference type="ARBA" id="ARBA00023136"/>
    </source>
</evidence>
<feature type="transmembrane region" description="Helical" evidence="14">
    <location>
        <begin position="12"/>
        <end position="30"/>
    </location>
</feature>
<accession>A0A923RKC4</accession>
<evidence type="ECO:0000256" key="4">
    <source>
        <dbReference type="ARBA" id="ARBA00022475"/>
    </source>
</evidence>
<evidence type="ECO:0000313" key="17">
    <source>
        <dbReference type="Proteomes" id="UP000637359"/>
    </source>
</evidence>